<feature type="non-terminal residue" evidence="2">
    <location>
        <position position="1"/>
    </location>
</feature>
<dbReference type="Proteomes" id="UP000663844">
    <property type="component" value="Unassembled WGS sequence"/>
</dbReference>
<proteinExistence type="predicted"/>
<sequence>QIRQAQQENDFFETDINIWKEELTELKNELTQPSTVRIQHGSKPLVTDIIIDTLDRSNHPVGSVNNDNIPCEICKKEIKWCNYDNHMRACIERELERERERERKRNESRAYDQRHVSPVIYCKYCNEERPDHIIAFHERICRNAPVNTT</sequence>
<evidence type="ECO:0000313" key="2">
    <source>
        <dbReference type="EMBL" id="CAF4279306.1"/>
    </source>
</evidence>
<dbReference type="AlphaFoldDB" id="A0A820GLS8"/>
<organism evidence="2 3">
    <name type="scientific">Adineta steineri</name>
    <dbReference type="NCBI Taxonomy" id="433720"/>
    <lineage>
        <taxon>Eukaryota</taxon>
        <taxon>Metazoa</taxon>
        <taxon>Spiralia</taxon>
        <taxon>Gnathifera</taxon>
        <taxon>Rotifera</taxon>
        <taxon>Eurotatoria</taxon>
        <taxon>Bdelloidea</taxon>
        <taxon>Adinetida</taxon>
        <taxon>Adinetidae</taxon>
        <taxon>Adineta</taxon>
    </lineage>
</organism>
<comment type="caution">
    <text evidence="2">The sequence shown here is derived from an EMBL/GenBank/DDBJ whole genome shotgun (WGS) entry which is preliminary data.</text>
</comment>
<keyword evidence="1" id="KW-0175">Coiled coil</keyword>
<feature type="coiled-coil region" evidence="1">
    <location>
        <begin position="2"/>
        <end position="29"/>
    </location>
</feature>
<gene>
    <name evidence="2" type="ORF">OXD698_LOCUS44963</name>
</gene>
<evidence type="ECO:0000313" key="3">
    <source>
        <dbReference type="Proteomes" id="UP000663844"/>
    </source>
</evidence>
<name>A0A820GLS8_9BILA</name>
<dbReference type="EMBL" id="CAJOAZ010014357">
    <property type="protein sequence ID" value="CAF4279306.1"/>
    <property type="molecule type" value="Genomic_DNA"/>
</dbReference>
<protein>
    <submittedName>
        <fullName evidence="2">Uncharacterized protein</fullName>
    </submittedName>
</protein>
<reference evidence="2" key="1">
    <citation type="submission" date="2021-02" db="EMBL/GenBank/DDBJ databases">
        <authorList>
            <person name="Nowell W R."/>
        </authorList>
    </citation>
    <scope>NUCLEOTIDE SEQUENCE</scope>
</reference>
<evidence type="ECO:0000256" key="1">
    <source>
        <dbReference type="SAM" id="Coils"/>
    </source>
</evidence>
<accession>A0A820GLS8</accession>